<dbReference type="Pfam" id="PF01321">
    <property type="entry name" value="Creatinase_N"/>
    <property type="match status" value="1"/>
</dbReference>
<reference evidence="9" key="1">
    <citation type="submission" date="2020-01" db="EMBL/GenBank/DDBJ databases">
        <title>Draft genome sequence of the Termite Coptotermes fromosanus.</title>
        <authorList>
            <person name="Itakura S."/>
            <person name="Yosikawa Y."/>
            <person name="Umezawa K."/>
        </authorList>
    </citation>
    <scope>NUCLEOTIDE SEQUENCE [LARGE SCALE GENOMIC DNA]</scope>
</reference>
<keyword evidence="4" id="KW-1133">Transmembrane helix</keyword>
<keyword evidence="4" id="KW-0812">Transmembrane</keyword>
<gene>
    <name evidence="8" type="ORF">Cfor_07712</name>
</gene>
<dbReference type="SUPFAM" id="SSF55920">
    <property type="entry name" value="Creatinase/aminopeptidase"/>
    <property type="match status" value="1"/>
</dbReference>
<evidence type="ECO:0000259" key="7">
    <source>
        <dbReference type="Pfam" id="PF16188"/>
    </source>
</evidence>
<keyword evidence="4" id="KW-0472">Membrane</keyword>
<dbReference type="AlphaFoldDB" id="A0A6L2PPG3"/>
<dbReference type="Pfam" id="PF00557">
    <property type="entry name" value="Peptidase_M24"/>
    <property type="match status" value="1"/>
</dbReference>
<feature type="domain" description="Peptidase M24 C-terminal" evidence="7">
    <location>
        <begin position="712"/>
        <end position="773"/>
    </location>
</feature>
<keyword evidence="2" id="KW-0479">Metal-binding</keyword>
<sequence length="807" mass="91108">MQVFEWFGPRKDGRISVAKSDERSGRPSQSRNGEVIANMHDWVKADQRPTIREVAEEKRNFFWLGAREFKVKVLGIRRACVGKFVLLLLTAEQRDRRGFVASNWVECAEADENFFKNSISVYFSFAVLFTLMCMGFSMSFGIGHRNSCLSSKAPNPGRVDTSRQLKQLRARLKAMALDAFIITRDDEHQSEFPASRDRRYAYISGFSGSNGIAVITRKRGAALWTNGRYFLQADIQLSCDWLLMRVGQPGVPHLMKWLIDVLPENSTIGADPKLVSNSVWNEWLSKIGNSSISLVEVFENPVDRIWNSTTGRPPHSPYQAYVLLERFSGRKWEDKVKELRGKLAAEGADAIVVTALDEVAWLLNIRGYDVPNNPMVHAYIIVTSSSVNLYVNESKLSPEVKAHLKAQNCYSELCTQIHSYDALVGDLKTNQQKWKKVLLPSRGYFSLGASRAIYLAIPQEKQLAMPSPIIFMKARKNKIERDGMRRAHIRDAVALCDFLAHFEESVSMMAAGKQWNELQVALDLDQFRREQNFSRGPSFPTIAGFGPNGAFPHYSPSESSNVLQIDGSSTLLLDSGGHYLDGTTDVTRTIHLGKPTDFEREAYTRVLMGSIQLASLVFPYDVPMNSIDVLARGPLWEAGLNYLHGTGHGVGAFLSVHEGPISISYTEGNLTFQEGYFFSDEPGYYHEGQFGVRLENVLEVVKKQTKHRSDGQYFSFVPVTYVPYEPKLINVKMLSPQHRQWLNDYNTKVRTLVGAELKRQHRMKGFYWMMDKTGYVSEHEPSSVGGSINVTALLLVAMHIVVFSFHT</sequence>
<keyword evidence="3" id="KW-0378">Hydrolase</keyword>
<dbReference type="InterPro" id="IPR032416">
    <property type="entry name" value="Peptidase_M24_C"/>
</dbReference>
<dbReference type="Pfam" id="PF16188">
    <property type="entry name" value="Peptidase_M24_C"/>
    <property type="match status" value="1"/>
</dbReference>
<feature type="domain" description="Peptidase M24" evidence="5">
    <location>
        <begin position="483"/>
        <end position="700"/>
    </location>
</feature>
<dbReference type="Gene3D" id="3.90.230.10">
    <property type="entry name" value="Creatinase/methionine aminopeptidase superfamily"/>
    <property type="match status" value="1"/>
</dbReference>
<name>A0A6L2PPG3_COPFO</name>
<keyword evidence="9" id="KW-1185">Reference proteome</keyword>
<evidence type="ECO:0000256" key="4">
    <source>
        <dbReference type="SAM" id="Phobius"/>
    </source>
</evidence>
<dbReference type="InterPro" id="IPR000587">
    <property type="entry name" value="Creatinase_N"/>
</dbReference>
<feature type="transmembrane region" description="Helical" evidence="4">
    <location>
        <begin position="121"/>
        <end position="142"/>
    </location>
</feature>
<dbReference type="FunFam" id="3.40.350.10:FF:000003">
    <property type="entry name" value="Xaa-pro aminopeptidase P"/>
    <property type="match status" value="1"/>
</dbReference>
<comment type="caution">
    <text evidence="8">The sequence shown here is derived from an EMBL/GenBank/DDBJ whole genome shotgun (WGS) entry which is preliminary data.</text>
</comment>
<evidence type="ECO:0000256" key="1">
    <source>
        <dbReference type="ARBA" id="ARBA00008766"/>
    </source>
</evidence>
<evidence type="ECO:0000256" key="2">
    <source>
        <dbReference type="ARBA" id="ARBA00022723"/>
    </source>
</evidence>
<dbReference type="InterPro" id="IPR050422">
    <property type="entry name" value="X-Pro_aminopeptidase_P"/>
</dbReference>
<dbReference type="InterPro" id="IPR033740">
    <property type="entry name" value="Pept_M24B"/>
</dbReference>
<evidence type="ECO:0000256" key="3">
    <source>
        <dbReference type="ARBA" id="ARBA00022801"/>
    </source>
</evidence>
<organism evidence="8 9">
    <name type="scientific">Coptotermes formosanus</name>
    <name type="common">Formosan subterranean termite</name>
    <dbReference type="NCBI Taxonomy" id="36987"/>
    <lineage>
        <taxon>Eukaryota</taxon>
        <taxon>Metazoa</taxon>
        <taxon>Ecdysozoa</taxon>
        <taxon>Arthropoda</taxon>
        <taxon>Hexapoda</taxon>
        <taxon>Insecta</taxon>
        <taxon>Pterygota</taxon>
        <taxon>Neoptera</taxon>
        <taxon>Polyneoptera</taxon>
        <taxon>Dictyoptera</taxon>
        <taxon>Blattodea</taxon>
        <taxon>Blattoidea</taxon>
        <taxon>Termitoidae</taxon>
        <taxon>Rhinotermitidae</taxon>
        <taxon>Coptotermes</taxon>
    </lineage>
</organism>
<dbReference type="Gene3D" id="3.40.350.10">
    <property type="entry name" value="Creatinase/prolidase N-terminal domain"/>
    <property type="match status" value="2"/>
</dbReference>
<evidence type="ECO:0008006" key="10">
    <source>
        <dbReference type="Google" id="ProtNLM"/>
    </source>
</evidence>
<accession>A0A6L2PPG3</accession>
<dbReference type="InParanoid" id="A0A6L2PPG3"/>
<dbReference type="CDD" id="cd01085">
    <property type="entry name" value="APP"/>
    <property type="match status" value="1"/>
</dbReference>
<dbReference type="GO" id="GO:0005737">
    <property type="term" value="C:cytoplasm"/>
    <property type="evidence" value="ECO:0007669"/>
    <property type="project" value="UniProtKB-ARBA"/>
</dbReference>
<dbReference type="PANTHER" id="PTHR43763">
    <property type="entry name" value="XAA-PRO AMINOPEPTIDASE 1"/>
    <property type="match status" value="1"/>
</dbReference>
<evidence type="ECO:0000259" key="6">
    <source>
        <dbReference type="Pfam" id="PF01321"/>
    </source>
</evidence>
<evidence type="ECO:0000313" key="9">
    <source>
        <dbReference type="Proteomes" id="UP000502823"/>
    </source>
</evidence>
<protein>
    <recommendedName>
        <fullName evidence="10">Creatinase N-terminal domain-containing protein</fullName>
    </recommendedName>
</protein>
<dbReference type="InterPro" id="IPR036005">
    <property type="entry name" value="Creatinase/aminopeptidase-like"/>
</dbReference>
<evidence type="ECO:0000313" key="8">
    <source>
        <dbReference type="EMBL" id="GFG34483.1"/>
    </source>
</evidence>
<feature type="domain" description="Creatinase N-terminal" evidence="6">
    <location>
        <begin position="165"/>
        <end position="290"/>
    </location>
</feature>
<dbReference type="GO" id="GO:0070006">
    <property type="term" value="F:metalloaminopeptidase activity"/>
    <property type="evidence" value="ECO:0007669"/>
    <property type="project" value="InterPro"/>
</dbReference>
<dbReference type="Pfam" id="PF16189">
    <property type="entry name" value="Creatinase_N_2"/>
    <property type="match status" value="1"/>
</dbReference>
<proteinExistence type="inferred from homology"/>
<dbReference type="SUPFAM" id="SSF53092">
    <property type="entry name" value="Creatinase/prolidase N-terminal domain"/>
    <property type="match status" value="1"/>
</dbReference>
<comment type="similarity">
    <text evidence="1">Belongs to the peptidase M24B family.</text>
</comment>
<dbReference type="GO" id="GO:0046872">
    <property type="term" value="F:metal ion binding"/>
    <property type="evidence" value="ECO:0007669"/>
    <property type="project" value="UniProtKB-KW"/>
</dbReference>
<dbReference type="PANTHER" id="PTHR43763:SF6">
    <property type="entry name" value="XAA-PRO AMINOPEPTIDASE 1"/>
    <property type="match status" value="1"/>
</dbReference>
<evidence type="ECO:0000259" key="5">
    <source>
        <dbReference type="Pfam" id="PF00557"/>
    </source>
</evidence>
<dbReference type="EMBL" id="BLKM01008651">
    <property type="protein sequence ID" value="GFG34483.1"/>
    <property type="molecule type" value="Genomic_DNA"/>
</dbReference>
<dbReference type="FunFam" id="3.90.230.10:FF:000009">
    <property type="entry name" value="xaa-Pro aminopeptidase 2"/>
    <property type="match status" value="1"/>
</dbReference>
<dbReference type="InterPro" id="IPR029149">
    <property type="entry name" value="Creatin/AminoP/Spt16_N"/>
</dbReference>
<dbReference type="InterPro" id="IPR000994">
    <property type="entry name" value="Pept_M24"/>
</dbReference>
<dbReference type="Proteomes" id="UP000502823">
    <property type="component" value="Unassembled WGS sequence"/>
</dbReference>
<dbReference type="OrthoDB" id="9995434at2759"/>